<keyword evidence="10" id="KW-1185">Reference proteome</keyword>
<dbReference type="Pfam" id="PF13426">
    <property type="entry name" value="PAS_9"/>
    <property type="match status" value="1"/>
</dbReference>
<dbReference type="InterPro" id="IPR013656">
    <property type="entry name" value="PAS_4"/>
</dbReference>
<dbReference type="InterPro" id="IPR000014">
    <property type="entry name" value="PAS"/>
</dbReference>
<feature type="domain" description="PAC" evidence="8">
    <location>
        <begin position="199"/>
        <end position="250"/>
    </location>
</feature>
<keyword evidence="3" id="KW-0597">Phosphoprotein</keyword>
<dbReference type="SMART" id="SM00387">
    <property type="entry name" value="HATPase_c"/>
    <property type="match status" value="1"/>
</dbReference>
<dbReference type="InterPro" id="IPR003594">
    <property type="entry name" value="HATPase_dom"/>
</dbReference>
<dbReference type="Proteomes" id="UP001595660">
    <property type="component" value="Unassembled WGS sequence"/>
</dbReference>
<dbReference type="PANTHER" id="PTHR43304">
    <property type="entry name" value="PHYTOCHROME-LIKE PROTEIN CPH1"/>
    <property type="match status" value="1"/>
</dbReference>
<comment type="catalytic activity">
    <reaction evidence="1">
        <text>ATP + protein L-histidine = ADP + protein N-phospho-L-histidine.</text>
        <dbReference type="EC" id="2.7.13.3"/>
    </reaction>
</comment>
<evidence type="ECO:0000313" key="9">
    <source>
        <dbReference type="EMBL" id="MFC3477169.1"/>
    </source>
</evidence>
<dbReference type="PANTHER" id="PTHR43304:SF1">
    <property type="entry name" value="PAC DOMAIN-CONTAINING PROTEIN"/>
    <property type="match status" value="1"/>
</dbReference>
<evidence type="ECO:0000313" key="10">
    <source>
        <dbReference type="Proteomes" id="UP001595660"/>
    </source>
</evidence>
<dbReference type="InterPro" id="IPR052162">
    <property type="entry name" value="Sensor_kinase/Photoreceptor"/>
</dbReference>
<dbReference type="Pfam" id="PF02518">
    <property type="entry name" value="HATPase_c"/>
    <property type="match status" value="1"/>
</dbReference>
<accession>A0ABD5NDR0</accession>
<keyword evidence="5" id="KW-0418">Kinase</keyword>
<evidence type="ECO:0000256" key="2">
    <source>
        <dbReference type="ARBA" id="ARBA00012438"/>
    </source>
</evidence>
<evidence type="ECO:0000256" key="4">
    <source>
        <dbReference type="ARBA" id="ARBA00022679"/>
    </source>
</evidence>
<dbReference type="GO" id="GO:0004673">
    <property type="term" value="F:protein histidine kinase activity"/>
    <property type="evidence" value="ECO:0007669"/>
    <property type="project" value="UniProtKB-EC"/>
</dbReference>
<dbReference type="EMBL" id="JBHRWN010000002">
    <property type="protein sequence ID" value="MFC3477169.1"/>
    <property type="molecule type" value="Genomic_DNA"/>
</dbReference>
<organism evidence="9 10">
    <name type="scientific">Halobacterium litoreum</name>
    <dbReference type="NCBI Taxonomy" id="2039234"/>
    <lineage>
        <taxon>Archaea</taxon>
        <taxon>Methanobacteriati</taxon>
        <taxon>Methanobacteriota</taxon>
        <taxon>Stenosarchaea group</taxon>
        <taxon>Halobacteria</taxon>
        <taxon>Halobacteriales</taxon>
        <taxon>Halobacteriaceae</taxon>
        <taxon>Halobacterium</taxon>
    </lineage>
</organism>
<comment type="caution">
    <text evidence="9">The sequence shown here is derived from an EMBL/GenBank/DDBJ whole genome shotgun (WGS) entry which is preliminary data.</text>
</comment>
<dbReference type="PROSITE" id="PS50112">
    <property type="entry name" value="PAS"/>
    <property type="match status" value="3"/>
</dbReference>
<dbReference type="InterPro" id="IPR035965">
    <property type="entry name" value="PAS-like_dom_sf"/>
</dbReference>
<feature type="domain" description="PAC" evidence="8">
    <location>
        <begin position="324"/>
        <end position="376"/>
    </location>
</feature>
<dbReference type="Gene3D" id="3.30.450.20">
    <property type="entry name" value="PAS domain"/>
    <property type="match status" value="3"/>
</dbReference>
<feature type="domain" description="PAS" evidence="7">
    <location>
        <begin position="251"/>
        <end position="321"/>
    </location>
</feature>
<dbReference type="Pfam" id="PF08447">
    <property type="entry name" value="PAS_3"/>
    <property type="match status" value="1"/>
</dbReference>
<dbReference type="PROSITE" id="PS50113">
    <property type="entry name" value="PAC"/>
    <property type="match status" value="2"/>
</dbReference>
<dbReference type="InterPro" id="IPR001610">
    <property type="entry name" value="PAC"/>
</dbReference>
<feature type="domain" description="PAS" evidence="7">
    <location>
        <begin position="125"/>
        <end position="195"/>
    </location>
</feature>
<feature type="domain" description="PAS" evidence="7">
    <location>
        <begin position="370"/>
        <end position="444"/>
    </location>
</feature>
<feature type="domain" description="Histidine kinase" evidence="6">
    <location>
        <begin position="501"/>
        <end position="708"/>
    </location>
</feature>
<dbReference type="Gene3D" id="3.30.565.10">
    <property type="entry name" value="Histidine kinase-like ATPase, C-terminal domain"/>
    <property type="match status" value="1"/>
</dbReference>
<dbReference type="InterPro" id="IPR004358">
    <property type="entry name" value="Sig_transdc_His_kin-like_C"/>
</dbReference>
<evidence type="ECO:0000259" key="7">
    <source>
        <dbReference type="PROSITE" id="PS50112"/>
    </source>
</evidence>
<evidence type="ECO:0000256" key="5">
    <source>
        <dbReference type="ARBA" id="ARBA00022777"/>
    </source>
</evidence>
<dbReference type="NCBIfam" id="TIGR00229">
    <property type="entry name" value="sensory_box"/>
    <property type="match status" value="3"/>
</dbReference>
<protein>
    <recommendedName>
        <fullName evidence="2">histidine kinase</fullName>
        <ecNumber evidence="2">2.7.13.3</ecNumber>
    </recommendedName>
</protein>
<dbReference type="EC" id="2.7.13.3" evidence="2"/>
<dbReference type="CDD" id="cd00130">
    <property type="entry name" value="PAS"/>
    <property type="match status" value="3"/>
</dbReference>
<dbReference type="SMART" id="SM00091">
    <property type="entry name" value="PAS"/>
    <property type="match status" value="3"/>
</dbReference>
<dbReference type="InterPro" id="IPR013655">
    <property type="entry name" value="PAS_fold_3"/>
</dbReference>
<dbReference type="GeneID" id="69116906"/>
<evidence type="ECO:0000259" key="6">
    <source>
        <dbReference type="PROSITE" id="PS50109"/>
    </source>
</evidence>
<reference evidence="9 10" key="1">
    <citation type="journal article" date="2019" name="Int. J. Syst. Evol. Microbiol.">
        <title>The Global Catalogue of Microorganisms (GCM) 10K type strain sequencing project: providing services to taxonomists for standard genome sequencing and annotation.</title>
        <authorList>
            <consortium name="The Broad Institute Genomics Platform"/>
            <consortium name="The Broad Institute Genome Sequencing Center for Infectious Disease"/>
            <person name="Wu L."/>
            <person name="Ma J."/>
        </authorList>
    </citation>
    <scope>NUCLEOTIDE SEQUENCE [LARGE SCALE GENOMIC DNA]</scope>
    <source>
        <strain evidence="9 10">CGMCC 1.12562</strain>
    </source>
</reference>
<evidence type="ECO:0000256" key="3">
    <source>
        <dbReference type="ARBA" id="ARBA00022553"/>
    </source>
</evidence>
<evidence type="ECO:0000259" key="8">
    <source>
        <dbReference type="PROSITE" id="PS50113"/>
    </source>
</evidence>
<dbReference type="InterPro" id="IPR005467">
    <property type="entry name" value="His_kinase_dom"/>
</dbReference>
<dbReference type="AlphaFoldDB" id="A0ABD5NDR0"/>
<dbReference type="SUPFAM" id="SSF55785">
    <property type="entry name" value="PYP-like sensor domain (PAS domain)"/>
    <property type="match status" value="3"/>
</dbReference>
<dbReference type="SUPFAM" id="SSF55874">
    <property type="entry name" value="ATPase domain of HSP90 chaperone/DNA topoisomerase II/histidine kinase"/>
    <property type="match status" value="1"/>
</dbReference>
<dbReference type="InterPro" id="IPR036890">
    <property type="entry name" value="HATPase_C_sf"/>
</dbReference>
<name>A0ABD5NDR0_9EURY</name>
<dbReference type="Pfam" id="PF08448">
    <property type="entry name" value="PAS_4"/>
    <property type="match status" value="1"/>
</dbReference>
<dbReference type="RefSeq" id="WP_232571698.1">
    <property type="nucleotide sequence ID" value="NZ_CP089466.1"/>
</dbReference>
<proteinExistence type="predicted"/>
<dbReference type="PROSITE" id="PS50109">
    <property type="entry name" value="HIS_KIN"/>
    <property type="match status" value="1"/>
</dbReference>
<sequence length="716" mass="78324">MTDGEGVSVCCVGGERVADAAATLEAGVDRVTTTVVESVDEAVAAPDCVLVDEAALDDVAGAVGRLRDARACGPVVVYGDGGGFEAALEAGAAAVVRRDAAAAVLCHRVESAVEETGSTPVATGRDRALQSLMAYSTDRLSVLDEDGRYVFASPAVERTMGYAPSELVGTASFEYIHPEDRAAVRETFEAILSDPEATYETEYRFRSADGEWRWVEARGQNCLDDPAIEGVVVNSWDVTERKEREEALAAERALTESVFAALPDVFYAFDRNGNFLRWNDRLLEVTGYGDDEITDMHPADFVAPEDREAVFEAITTVVEEGTAVTVEADFVTKDGERVPYEFTGAEMTDSDGETLGLVGIGRDVSERKERQRRFEAVFDNTYQFTGLMEPDGTLVEANESAIEFAGVDREDVLGQKLWETFWFRVDEESRETAREAVSVAREGELYREETTVRGNEDTEIIDFSVRPVVDEQGDVTLLIPEGRLISELKQRERHLKVLHRFLRHNLRNKLTVIDGNADYVRSQLADEALASQLDEILGASRSLIELSETAHELSKVVIEAEGDRRPVALDSALSSAAADVREEYPSASIRLPEDASYAVRADWRLTVVFRHLLENAVAHADCEEPTVAVFAAETDDGVAVRVADEGPGVPKSELAGITTGEERTQLTHGTGFGLWLVRSVVDDYGGDLDHESPEEWGSVFVVRLHAADGETNESDE</sequence>
<dbReference type="SMART" id="SM00086">
    <property type="entry name" value="PAC"/>
    <property type="match status" value="2"/>
</dbReference>
<gene>
    <name evidence="9" type="ORF">ACFOKC_05475</name>
</gene>
<evidence type="ECO:0000256" key="1">
    <source>
        <dbReference type="ARBA" id="ARBA00000085"/>
    </source>
</evidence>
<dbReference type="PRINTS" id="PR00344">
    <property type="entry name" value="BCTRLSENSOR"/>
</dbReference>
<dbReference type="InterPro" id="IPR000700">
    <property type="entry name" value="PAS-assoc_C"/>
</dbReference>
<keyword evidence="4" id="KW-0808">Transferase</keyword>